<organism evidence="1">
    <name type="scientific">uncultured Caudovirales phage</name>
    <dbReference type="NCBI Taxonomy" id="2100421"/>
    <lineage>
        <taxon>Viruses</taxon>
        <taxon>Duplodnaviria</taxon>
        <taxon>Heunggongvirae</taxon>
        <taxon>Uroviricota</taxon>
        <taxon>Caudoviricetes</taxon>
        <taxon>Peduoviridae</taxon>
        <taxon>Maltschvirus</taxon>
        <taxon>Maltschvirus maltsch</taxon>
    </lineage>
</organism>
<accession>A0A6J5KZ18</accession>
<sequence>MIDDLLNSNKITPSEFKLYRLFTSELGESCLKTLMEELFWEEPNENDFRGETFAFYDGRRSVIRGIVATIQKVEHIIHEQNLEVTND</sequence>
<proteinExistence type="predicted"/>
<protein>
    <submittedName>
        <fullName evidence="1">Uncharacterized protein</fullName>
    </submittedName>
</protein>
<dbReference type="EMBL" id="LR796217">
    <property type="protein sequence ID" value="CAB4127744.1"/>
    <property type="molecule type" value="Genomic_DNA"/>
</dbReference>
<gene>
    <name evidence="2" type="ORF">UFOVP269_53</name>
    <name evidence="1" type="ORF">UFOVP98_17</name>
</gene>
<name>A0A6J5KZ18_9CAUD</name>
<reference evidence="1" key="1">
    <citation type="submission" date="2020-04" db="EMBL/GenBank/DDBJ databases">
        <authorList>
            <person name="Chiriac C."/>
            <person name="Salcher M."/>
            <person name="Ghai R."/>
            <person name="Kavagutti S V."/>
        </authorList>
    </citation>
    <scope>NUCLEOTIDE SEQUENCE</scope>
</reference>
<evidence type="ECO:0000313" key="1">
    <source>
        <dbReference type="EMBL" id="CAB4127744.1"/>
    </source>
</evidence>
<evidence type="ECO:0000313" key="2">
    <source>
        <dbReference type="EMBL" id="CAB4134429.1"/>
    </source>
</evidence>
<dbReference type="EMBL" id="LR796283">
    <property type="protein sequence ID" value="CAB4134429.1"/>
    <property type="molecule type" value="Genomic_DNA"/>
</dbReference>